<dbReference type="AlphaFoldDB" id="A0A2A2L807"/>
<dbReference type="PANTHER" id="PTHR10071">
    <property type="entry name" value="TRANSCRIPTION FACTOR GATA FAMILY MEMBER"/>
    <property type="match status" value="1"/>
</dbReference>
<feature type="compositionally biased region" description="Polar residues" evidence="9">
    <location>
        <begin position="71"/>
        <end position="99"/>
    </location>
</feature>
<evidence type="ECO:0000256" key="6">
    <source>
        <dbReference type="ARBA" id="ARBA00023163"/>
    </source>
</evidence>
<keyword evidence="12" id="KW-1185">Reference proteome</keyword>
<evidence type="ECO:0000256" key="3">
    <source>
        <dbReference type="ARBA" id="ARBA00022771"/>
    </source>
</evidence>
<evidence type="ECO:0000313" key="11">
    <source>
        <dbReference type="EMBL" id="PAV82302.1"/>
    </source>
</evidence>
<feature type="region of interest" description="Disordered" evidence="9">
    <location>
        <begin position="137"/>
        <end position="176"/>
    </location>
</feature>
<dbReference type="PROSITE" id="PS00344">
    <property type="entry name" value="GATA_ZN_FINGER_1"/>
    <property type="match status" value="1"/>
</dbReference>
<dbReference type="SMART" id="SM00401">
    <property type="entry name" value="ZnF_GATA"/>
    <property type="match status" value="1"/>
</dbReference>
<dbReference type="Proteomes" id="UP000218231">
    <property type="component" value="Unassembled WGS sequence"/>
</dbReference>
<dbReference type="EMBL" id="LIAE01007070">
    <property type="protein sequence ID" value="PAV82302.1"/>
    <property type="molecule type" value="Genomic_DNA"/>
</dbReference>
<organism evidence="11 12">
    <name type="scientific">Diploscapter pachys</name>
    <dbReference type="NCBI Taxonomy" id="2018661"/>
    <lineage>
        <taxon>Eukaryota</taxon>
        <taxon>Metazoa</taxon>
        <taxon>Ecdysozoa</taxon>
        <taxon>Nematoda</taxon>
        <taxon>Chromadorea</taxon>
        <taxon>Rhabditida</taxon>
        <taxon>Rhabditina</taxon>
        <taxon>Rhabditomorpha</taxon>
        <taxon>Rhabditoidea</taxon>
        <taxon>Rhabditidae</taxon>
        <taxon>Diploscapter</taxon>
    </lineage>
</organism>
<dbReference type="Pfam" id="PF00320">
    <property type="entry name" value="GATA"/>
    <property type="match status" value="1"/>
</dbReference>
<dbReference type="OrthoDB" id="515401at2759"/>
<keyword evidence="7" id="KW-0539">Nucleus</keyword>
<sequence>MFQMTLVVSSPSQCAAASPPDSSASPQPCVGCQQLQTEMKQNMDQMMAKINELHRRMDAFIATNNGKKKSSGLTNQGNQINKMMNGSQNGHSTPTATANFANSMPSYPTLCSELSSLVENLSDEKPSALLENMTLKGLNNSNASSTERTSPAGSQTSASNNGNQGSRKRKPTKEAVQRLWEPQNDIFAAAANGDLLKALKKETNEPSSPAGTPPVSAASNASDNIFQLPTNFMMGDLAQQQQLTMQLLAMVPSLGGNQENGNGQNGQTQTPSDPQALIEQFHAQFKEKIDDDEGNASVSRCTNCMTTKTTAWRRDVLGKLVCNACGLYFRLHRTHRPVHMRKDFIQQRFRRKMKEEEMQSQSAMLSQLMNAMGNPAAGQAVGGTGTAQTVQGNNPFAVSFVEQINAMNQAVAAAQEQLNNTAPV</sequence>
<dbReference type="STRING" id="2018661.A0A2A2L807"/>
<feature type="region of interest" description="Disordered" evidence="9">
    <location>
        <begin position="8"/>
        <end position="28"/>
    </location>
</feature>
<dbReference type="InterPro" id="IPR013088">
    <property type="entry name" value="Znf_NHR/GATA"/>
</dbReference>
<evidence type="ECO:0000256" key="5">
    <source>
        <dbReference type="ARBA" id="ARBA00023015"/>
    </source>
</evidence>
<dbReference type="InterPro" id="IPR000679">
    <property type="entry name" value="Znf_GATA"/>
</dbReference>
<evidence type="ECO:0000256" key="8">
    <source>
        <dbReference type="PROSITE-ProRule" id="PRU00094"/>
    </source>
</evidence>
<dbReference type="GO" id="GO:0005634">
    <property type="term" value="C:nucleus"/>
    <property type="evidence" value="ECO:0007669"/>
    <property type="project" value="UniProtKB-SubCell"/>
</dbReference>
<evidence type="ECO:0000256" key="2">
    <source>
        <dbReference type="ARBA" id="ARBA00022723"/>
    </source>
</evidence>
<dbReference type="PROSITE" id="PS50114">
    <property type="entry name" value="GATA_ZN_FINGER_2"/>
    <property type="match status" value="1"/>
</dbReference>
<feature type="compositionally biased region" description="Polar residues" evidence="9">
    <location>
        <begin position="137"/>
        <end position="165"/>
    </location>
</feature>
<dbReference type="InterPro" id="IPR039355">
    <property type="entry name" value="Transcription_factor_GATA"/>
</dbReference>
<evidence type="ECO:0000259" key="10">
    <source>
        <dbReference type="PROSITE" id="PS50114"/>
    </source>
</evidence>
<dbReference type="GO" id="GO:0045944">
    <property type="term" value="P:positive regulation of transcription by RNA polymerase II"/>
    <property type="evidence" value="ECO:0007669"/>
    <property type="project" value="TreeGrafter"/>
</dbReference>
<keyword evidence="5" id="KW-0805">Transcription regulation</keyword>
<feature type="compositionally biased region" description="Low complexity" evidence="9">
    <location>
        <begin position="9"/>
        <end position="28"/>
    </location>
</feature>
<evidence type="ECO:0000256" key="4">
    <source>
        <dbReference type="ARBA" id="ARBA00022833"/>
    </source>
</evidence>
<dbReference type="CDD" id="cd00202">
    <property type="entry name" value="ZnF_GATA"/>
    <property type="match status" value="1"/>
</dbReference>
<evidence type="ECO:0000256" key="7">
    <source>
        <dbReference type="ARBA" id="ARBA00023242"/>
    </source>
</evidence>
<dbReference type="GO" id="GO:0000122">
    <property type="term" value="P:negative regulation of transcription by RNA polymerase II"/>
    <property type="evidence" value="ECO:0007669"/>
    <property type="project" value="TreeGrafter"/>
</dbReference>
<keyword evidence="3 8" id="KW-0863">Zinc-finger</keyword>
<dbReference type="GO" id="GO:0000981">
    <property type="term" value="F:DNA-binding transcription factor activity, RNA polymerase II-specific"/>
    <property type="evidence" value="ECO:0007669"/>
    <property type="project" value="TreeGrafter"/>
</dbReference>
<proteinExistence type="predicted"/>
<name>A0A2A2L807_9BILA</name>
<evidence type="ECO:0000256" key="1">
    <source>
        <dbReference type="ARBA" id="ARBA00004123"/>
    </source>
</evidence>
<gene>
    <name evidence="11" type="ORF">WR25_07251</name>
</gene>
<dbReference type="GO" id="GO:0045165">
    <property type="term" value="P:cell fate commitment"/>
    <property type="evidence" value="ECO:0007669"/>
    <property type="project" value="TreeGrafter"/>
</dbReference>
<accession>A0A2A2L807</accession>
<dbReference type="Gene3D" id="3.30.50.10">
    <property type="entry name" value="Erythroid Transcription Factor GATA-1, subunit A"/>
    <property type="match status" value="1"/>
</dbReference>
<keyword evidence="4" id="KW-0862">Zinc</keyword>
<protein>
    <recommendedName>
        <fullName evidence="10">GATA-type domain-containing protein</fullName>
    </recommendedName>
</protein>
<reference evidence="11 12" key="1">
    <citation type="journal article" date="2017" name="Curr. Biol.">
        <title>Genome architecture and evolution of a unichromosomal asexual nematode.</title>
        <authorList>
            <person name="Fradin H."/>
            <person name="Zegar C."/>
            <person name="Gutwein M."/>
            <person name="Lucas J."/>
            <person name="Kovtun M."/>
            <person name="Corcoran D."/>
            <person name="Baugh L.R."/>
            <person name="Kiontke K."/>
            <person name="Gunsalus K."/>
            <person name="Fitch D.H."/>
            <person name="Piano F."/>
        </authorList>
    </citation>
    <scope>NUCLEOTIDE SEQUENCE [LARGE SCALE GENOMIC DNA]</scope>
    <source>
        <strain evidence="11">PF1309</strain>
    </source>
</reference>
<evidence type="ECO:0000256" key="9">
    <source>
        <dbReference type="SAM" id="MobiDB-lite"/>
    </source>
</evidence>
<keyword evidence="2" id="KW-0479">Metal-binding</keyword>
<comment type="caution">
    <text evidence="11">The sequence shown here is derived from an EMBL/GenBank/DDBJ whole genome shotgun (WGS) entry which is preliminary data.</text>
</comment>
<dbReference type="PANTHER" id="PTHR10071:SF281">
    <property type="entry name" value="BOX A-BINDING FACTOR-RELATED"/>
    <property type="match status" value="1"/>
</dbReference>
<feature type="region of interest" description="Disordered" evidence="9">
    <location>
        <begin position="65"/>
        <end position="99"/>
    </location>
</feature>
<dbReference type="PRINTS" id="PR00619">
    <property type="entry name" value="GATAZNFINGER"/>
</dbReference>
<keyword evidence="6" id="KW-0804">Transcription</keyword>
<evidence type="ECO:0000313" key="12">
    <source>
        <dbReference type="Proteomes" id="UP000218231"/>
    </source>
</evidence>
<dbReference type="GO" id="GO:0008270">
    <property type="term" value="F:zinc ion binding"/>
    <property type="evidence" value="ECO:0007669"/>
    <property type="project" value="UniProtKB-KW"/>
</dbReference>
<dbReference type="GO" id="GO:0000978">
    <property type="term" value="F:RNA polymerase II cis-regulatory region sequence-specific DNA binding"/>
    <property type="evidence" value="ECO:0007669"/>
    <property type="project" value="TreeGrafter"/>
</dbReference>
<feature type="domain" description="GATA-type" evidence="10">
    <location>
        <begin position="295"/>
        <end position="348"/>
    </location>
</feature>
<dbReference type="SUPFAM" id="SSF57716">
    <property type="entry name" value="Glucocorticoid receptor-like (DNA-binding domain)"/>
    <property type="match status" value="1"/>
</dbReference>
<comment type="subcellular location">
    <subcellularLocation>
        <location evidence="1">Nucleus</location>
    </subcellularLocation>
</comment>